<proteinExistence type="predicted"/>
<reference evidence="1 2" key="1">
    <citation type="submission" date="2018-06" db="EMBL/GenBank/DDBJ databases">
        <title>Genomic Encyclopedia of Archaeal and Bacterial Type Strains, Phase II (KMG-II): from individual species to whole genera.</title>
        <authorList>
            <person name="Goeker M."/>
        </authorList>
    </citation>
    <scope>NUCLEOTIDE SEQUENCE [LARGE SCALE GENOMIC DNA]</scope>
    <source>
        <strain evidence="1 2">DSM 15361</strain>
    </source>
</reference>
<dbReference type="Proteomes" id="UP000249542">
    <property type="component" value="Unassembled WGS sequence"/>
</dbReference>
<gene>
    <name evidence="1" type="ORF">LX95_01852</name>
</gene>
<sequence length="117" mass="13624">MIGHDVIPHSDQHHIDEVSTILGSSTNLEVEHNHSDLSHIFEHFQHSSEDKNLTYSSVEKTSKSLTKLCFDNFSYLELEHQELWYANLEKQRFRDYVIVPYPTLLSSHSLRGPPFIC</sequence>
<name>A0A2W7I218_9FLAO</name>
<organism evidence="1 2">
    <name type="scientific">Mesonia algae</name>
    <dbReference type="NCBI Taxonomy" id="213248"/>
    <lineage>
        <taxon>Bacteria</taxon>
        <taxon>Pseudomonadati</taxon>
        <taxon>Bacteroidota</taxon>
        <taxon>Flavobacteriia</taxon>
        <taxon>Flavobacteriales</taxon>
        <taxon>Flavobacteriaceae</taxon>
        <taxon>Mesonia</taxon>
    </lineage>
</organism>
<accession>A0A2W7I218</accession>
<keyword evidence="2" id="KW-1185">Reference proteome</keyword>
<dbReference type="EMBL" id="QKYV01000004">
    <property type="protein sequence ID" value="PZW40784.1"/>
    <property type="molecule type" value="Genomic_DNA"/>
</dbReference>
<dbReference type="AlphaFoldDB" id="A0A2W7I218"/>
<evidence type="ECO:0000313" key="1">
    <source>
        <dbReference type="EMBL" id="PZW40784.1"/>
    </source>
</evidence>
<protein>
    <submittedName>
        <fullName evidence="1">Uncharacterized protein</fullName>
    </submittedName>
</protein>
<evidence type="ECO:0000313" key="2">
    <source>
        <dbReference type="Proteomes" id="UP000249542"/>
    </source>
</evidence>
<comment type="caution">
    <text evidence="1">The sequence shown here is derived from an EMBL/GenBank/DDBJ whole genome shotgun (WGS) entry which is preliminary data.</text>
</comment>